<comment type="caution">
    <text evidence="2">The sequence shown here is derived from an EMBL/GenBank/DDBJ whole genome shotgun (WGS) entry which is preliminary data.</text>
</comment>
<dbReference type="Proteomes" id="UP001648503">
    <property type="component" value="Unassembled WGS sequence"/>
</dbReference>
<evidence type="ECO:0000256" key="1">
    <source>
        <dbReference type="SAM" id="MobiDB-lite"/>
    </source>
</evidence>
<gene>
    <name evidence="2" type="ORF">BASA50_003903</name>
</gene>
<feature type="compositionally biased region" description="Basic and acidic residues" evidence="1">
    <location>
        <begin position="92"/>
        <end position="101"/>
    </location>
</feature>
<reference evidence="2 3" key="1">
    <citation type="submission" date="2021-02" db="EMBL/GenBank/DDBJ databases">
        <title>Variation within the Batrachochytrium salamandrivorans European outbreak.</title>
        <authorList>
            <person name="Kelly M."/>
            <person name="Pasmans F."/>
            <person name="Shea T.P."/>
            <person name="Munoz J.F."/>
            <person name="Carranza S."/>
            <person name="Cuomo C.A."/>
            <person name="Martel A."/>
        </authorList>
    </citation>
    <scope>NUCLEOTIDE SEQUENCE [LARGE SCALE GENOMIC DNA]</scope>
    <source>
        <strain evidence="2 3">AMFP18/2</strain>
    </source>
</reference>
<evidence type="ECO:0000313" key="2">
    <source>
        <dbReference type="EMBL" id="KAH6598289.1"/>
    </source>
</evidence>
<dbReference type="EMBL" id="JAFCIX010000114">
    <property type="protein sequence ID" value="KAH6598289.1"/>
    <property type="molecule type" value="Genomic_DNA"/>
</dbReference>
<sequence>MSDLRLARLYAYVETLRFTEGLPRLKASEACRSLLYYSVMTPDPMVPIIPSSTAASWRGQTNKDSRLGHSSPHAISATPQNPYTLTARSHGGHKDSICSIS</sequence>
<proteinExistence type="predicted"/>
<evidence type="ECO:0000313" key="3">
    <source>
        <dbReference type="Proteomes" id="UP001648503"/>
    </source>
</evidence>
<accession>A0ABQ8FHC2</accession>
<name>A0ABQ8FHC2_9FUNG</name>
<protein>
    <submittedName>
        <fullName evidence="2">Uncharacterized protein</fullName>
    </submittedName>
</protein>
<feature type="region of interest" description="Disordered" evidence="1">
    <location>
        <begin position="57"/>
        <end position="101"/>
    </location>
</feature>
<dbReference type="InterPro" id="IPR036284">
    <property type="entry name" value="GGL_sf"/>
</dbReference>
<organism evidence="2 3">
    <name type="scientific">Batrachochytrium salamandrivorans</name>
    <dbReference type="NCBI Taxonomy" id="1357716"/>
    <lineage>
        <taxon>Eukaryota</taxon>
        <taxon>Fungi</taxon>
        <taxon>Fungi incertae sedis</taxon>
        <taxon>Chytridiomycota</taxon>
        <taxon>Chytridiomycota incertae sedis</taxon>
        <taxon>Chytridiomycetes</taxon>
        <taxon>Rhizophydiales</taxon>
        <taxon>Rhizophydiales incertae sedis</taxon>
        <taxon>Batrachochytrium</taxon>
    </lineage>
</organism>
<keyword evidence="3" id="KW-1185">Reference proteome</keyword>
<dbReference type="SUPFAM" id="SSF48670">
    <property type="entry name" value="Transducin (heterotrimeric G protein), gamma chain"/>
    <property type="match status" value="1"/>
</dbReference>
<feature type="compositionally biased region" description="Polar residues" evidence="1">
    <location>
        <begin position="77"/>
        <end position="87"/>
    </location>
</feature>